<dbReference type="InterPro" id="IPR036680">
    <property type="entry name" value="SPOR-like_sf"/>
</dbReference>
<evidence type="ECO:0000256" key="1">
    <source>
        <dbReference type="SAM" id="Phobius"/>
    </source>
</evidence>
<dbReference type="EMBL" id="JADHOK010000056">
    <property type="protein sequence ID" value="MBL6761990.1"/>
    <property type="molecule type" value="Genomic_DNA"/>
</dbReference>
<dbReference type="GO" id="GO:0042834">
    <property type="term" value="F:peptidoglycan binding"/>
    <property type="evidence" value="ECO:0007669"/>
    <property type="project" value="InterPro"/>
</dbReference>
<protein>
    <submittedName>
        <fullName evidence="3">SPOR domain-containing protein</fullName>
    </submittedName>
</protein>
<feature type="transmembrane region" description="Helical" evidence="1">
    <location>
        <begin position="45"/>
        <end position="65"/>
    </location>
</feature>
<dbReference type="Proteomes" id="UP000785783">
    <property type="component" value="Unassembled WGS sequence"/>
</dbReference>
<reference evidence="3" key="1">
    <citation type="submission" date="2020-10" db="EMBL/GenBank/DDBJ databases">
        <title>Microbiome of the Black Sea water column analyzed by genome centric metagenomics.</title>
        <authorList>
            <person name="Cabello-Yeves P.J."/>
            <person name="Callieri C."/>
            <person name="Picazo A."/>
            <person name="Mehrshad M."/>
            <person name="Haro-Moreno J.M."/>
            <person name="Roda-Garcia J."/>
            <person name="Dzembekova N."/>
            <person name="Slabakova V."/>
            <person name="Slabakova N."/>
            <person name="Moncheva S."/>
            <person name="Rodriguez-Valera F."/>
        </authorList>
    </citation>
    <scope>NUCLEOTIDE SEQUENCE</scope>
    <source>
        <strain evidence="3">BS307-5m-G5</strain>
    </source>
</reference>
<evidence type="ECO:0000313" key="4">
    <source>
        <dbReference type="Proteomes" id="UP000785783"/>
    </source>
</evidence>
<keyword evidence="1" id="KW-1133">Transmembrane helix</keyword>
<dbReference type="PROSITE" id="PS51724">
    <property type="entry name" value="SPOR"/>
    <property type="match status" value="1"/>
</dbReference>
<organism evidence="3 4">
    <name type="scientific">PS1 clade bacterium</name>
    <dbReference type="NCBI Taxonomy" id="2175152"/>
    <lineage>
        <taxon>Bacteria</taxon>
        <taxon>Pseudomonadati</taxon>
        <taxon>Pseudomonadota</taxon>
        <taxon>Alphaproteobacteria</taxon>
        <taxon>PS1 clade</taxon>
    </lineage>
</organism>
<accession>A0A937HDF9</accession>
<sequence length="299" mass="31834">MSHQDNGDFEKEFLDSDVDLRIAHPSPGAEIYSRSSRFNLPSMRAIAVMLLVLTGAVGSTYFYAYQQGLEEGQRSLPPVVLAEKTPIKVPAENVPGGVPAEPEELNIYGVMRGGAEPEATQATPGSPADNATGSIESLIARTEDPFEQALNVPKAPAANETLPAVPAAPAAGGTTISQDDAPIAVPLTEPVTEPIATPEARPEQVPTPVVTNSGQRDDFMVQLAASRSRALARGVYSGLQNNYTDLLGQRNPLILRVDLGDKGIFYRVNVPGFESRSAANAFCAKLKSRGQDCLVRKQP</sequence>
<proteinExistence type="predicted"/>
<evidence type="ECO:0000313" key="3">
    <source>
        <dbReference type="EMBL" id="MBL6761990.1"/>
    </source>
</evidence>
<evidence type="ECO:0000259" key="2">
    <source>
        <dbReference type="PROSITE" id="PS51724"/>
    </source>
</evidence>
<dbReference type="Pfam" id="PF05036">
    <property type="entry name" value="SPOR"/>
    <property type="match status" value="1"/>
</dbReference>
<dbReference type="InterPro" id="IPR007730">
    <property type="entry name" value="SPOR-like_dom"/>
</dbReference>
<feature type="domain" description="SPOR" evidence="2">
    <location>
        <begin position="213"/>
        <end position="299"/>
    </location>
</feature>
<dbReference type="SUPFAM" id="SSF110997">
    <property type="entry name" value="Sporulation related repeat"/>
    <property type="match status" value="1"/>
</dbReference>
<dbReference type="AlphaFoldDB" id="A0A937HDF9"/>
<dbReference type="Gene3D" id="3.30.70.1070">
    <property type="entry name" value="Sporulation related repeat"/>
    <property type="match status" value="1"/>
</dbReference>
<comment type="caution">
    <text evidence="3">The sequence shown here is derived from an EMBL/GenBank/DDBJ whole genome shotgun (WGS) entry which is preliminary data.</text>
</comment>
<keyword evidence="1" id="KW-0812">Transmembrane</keyword>
<name>A0A937HDF9_9PROT</name>
<gene>
    <name evidence="3" type="ORF">ISQ19_04755</name>
</gene>
<keyword evidence="1" id="KW-0472">Membrane</keyword>